<dbReference type="STRING" id="100787.A0A0G4LKE4"/>
<dbReference type="OrthoDB" id="408702at2759"/>
<dbReference type="GO" id="GO:0006139">
    <property type="term" value="P:nucleobase-containing compound metabolic process"/>
    <property type="evidence" value="ECO:0007669"/>
    <property type="project" value="UniProtKB-ARBA"/>
</dbReference>
<feature type="non-terminal residue" evidence="2">
    <location>
        <position position="169"/>
    </location>
</feature>
<keyword evidence="4" id="KW-1185">Reference proteome</keyword>
<sequence>MADRPDAEFLRLAIKLAEESLLAGDAPFGSVLVSSSGKILHQDRNRTVTGRHGDGKPDSTYHPEIELARWAQQNLGADERAASIVYTSGEHCAMCTLAHAYCGLGKIVFVSSTNQYRAWLAEFGAPTPQVANLGIADVAPHIPIEGPIDGLVDEVKELQRRNWLARGGQ</sequence>
<evidence type="ECO:0000313" key="3">
    <source>
        <dbReference type="EMBL" id="KAG7110346.1"/>
    </source>
</evidence>
<dbReference type="SUPFAM" id="SSF53927">
    <property type="entry name" value="Cytidine deaminase-like"/>
    <property type="match status" value="1"/>
</dbReference>
<gene>
    <name evidence="2" type="ORF">BN1708_013315</name>
    <name evidence="3" type="ORF">HYQ45_017618</name>
</gene>
<dbReference type="GO" id="GO:0003824">
    <property type="term" value="F:catalytic activity"/>
    <property type="evidence" value="ECO:0007669"/>
    <property type="project" value="InterPro"/>
</dbReference>
<dbReference type="InterPro" id="IPR016193">
    <property type="entry name" value="Cytidine_deaminase-like"/>
</dbReference>
<evidence type="ECO:0000313" key="2">
    <source>
        <dbReference type="EMBL" id="CRK22155.1"/>
    </source>
</evidence>
<accession>A0A0G4LKE4</accession>
<proteinExistence type="predicted"/>
<dbReference type="InterPro" id="IPR002125">
    <property type="entry name" value="CMP_dCMP_dom"/>
</dbReference>
<reference evidence="3" key="2">
    <citation type="journal article" date="2021" name="Mol. Plant Pathol.">
        <title>A 20-kb lineage-specific genomic region tames virulence in pathogenic amphidiploid Verticillium longisporum.</title>
        <authorList>
            <person name="Harting R."/>
            <person name="Starke J."/>
            <person name="Kusch H."/>
            <person name="Poggeler S."/>
            <person name="Maurus I."/>
            <person name="Schluter R."/>
            <person name="Landesfeind M."/>
            <person name="Bulla I."/>
            <person name="Nowrousian M."/>
            <person name="de Jonge R."/>
            <person name="Stahlhut G."/>
            <person name="Hoff K.J."/>
            <person name="Asshauer K.P."/>
            <person name="Thurmer A."/>
            <person name="Stanke M."/>
            <person name="Daniel R."/>
            <person name="Morgenstern B."/>
            <person name="Thomma B.P.H.J."/>
            <person name="Kronstad J.W."/>
            <person name="Braus-Stromeyer S.A."/>
            <person name="Braus G.H."/>
        </authorList>
    </citation>
    <scope>NUCLEOTIDE SEQUENCE</scope>
    <source>
        <strain evidence="3">Vl32</strain>
    </source>
</reference>
<dbReference type="Proteomes" id="UP000689129">
    <property type="component" value="Unassembled WGS sequence"/>
</dbReference>
<reference evidence="2 4" key="1">
    <citation type="submission" date="2015-05" db="EMBL/GenBank/DDBJ databases">
        <authorList>
            <person name="Wang D.B."/>
            <person name="Wang M."/>
        </authorList>
    </citation>
    <scope>NUCLEOTIDE SEQUENCE [LARGE SCALE GENOMIC DNA]</scope>
    <source>
        <strain evidence="2">VL1</strain>
    </source>
</reference>
<dbReference type="EMBL" id="CVQH01013669">
    <property type="protein sequence ID" value="CRK22155.1"/>
    <property type="molecule type" value="Genomic_DNA"/>
</dbReference>
<name>A0A0G4LKE4_VERLO</name>
<dbReference type="PROSITE" id="PS51747">
    <property type="entry name" value="CYT_DCMP_DEAMINASES_2"/>
    <property type="match status" value="1"/>
</dbReference>
<dbReference type="Pfam" id="PF00383">
    <property type="entry name" value="dCMP_cyt_deam_1"/>
    <property type="match status" value="1"/>
</dbReference>
<protein>
    <submittedName>
        <fullName evidence="3">Guanine deaminase like protein</fullName>
    </submittedName>
</protein>
<evidence type="ECO:0000313" key="4">
    <source>
        <dbReference type="Proteomes" id="UP000044602"/>
    </source>
</evidence>
<dbReference type="Proteomes" id="UP000044602">
    <property type="component" value="Unassembled WGS sequence"/>
</dbReference>
<dbReference type="Gene3D" id="3.40.140.10">
    <property type="entry name" value="Cytidine Deaminase, domain 2"/>
    <property type="match status" value="1"/>
</dbReference>
<evidence type="ECO:0000259" key="1">
    <source>
        <dbReference type="PROSITE" id="PS51747"/>
    </source>
</evidence>
<dbReference type="AlphaFoldDB" id="A0A0G4LKE4"/>
<feature type="domain" description="CMP/dCMP-type deaminase" evidence="1">
    <location>
        <begin position="4"/>
        <end position="127"/>
    </location>
</feature>
<organism evidence="2 4">
    <name type="scientific">Verticillium longisporum</name>
    <name type="common">Verticillium dahliae var. longisporum</name>
    <dbReference type="NCBI Taxonomy" id="100787"/>
    <lineage>
        <taxon>Eukaryota</taxon>
        <taxon>Fungi</taxon>
        <taxon>Dikarya</taxon>
        <taxon>Ascomycota</taxon>
        <taxon>Pezizomycotina</taxon>
        <taxon>Sordariomycetes</taxon>
        <taxon>Hypocreomycetidae</taxon>
        <taxon>Glomerellales</taxon>
        <taxon>Plectosphaerellaceae</taxon>
        <taxon>Verticillium</taxon>
    </lineage>
</organism>
<dbReference type="CDD" id="cd01285">
    <property type="entry name" value="nucleoside_deaminase"/>
    <property type="match status" value="1"/>
</dbReference>
<dbReference type="EMBL" id="JAEMWZ010000598">
    <property type="protein sequence ID" value="KAG7110346.1"/>
    <property type="molecule type" value="Genomic_DNA"/>
</dbReference>